<dbReference type="Proteomes" id="UP000820669">
    <property type="component" value="Unassembled WGS sequence"/>
</dbReference>
<accession>A0ABX1S4I4</accession>
<name>A0ABX1S4I4_9PSEU</name>
<dbReference type="InterPro" id="IPR014942">
    <property type="entry name" value="AbiEii"/>
</dbReference>
<organism evidence="2 3">
    <name type="scientific">Pseudonocardia acidicola</name>
    <dbReference type="NCBI Taxonomy" id="2724939"/>
    <lineage>
        <taxon>Bacteria</taxon>
        <taxon>Bacillati</taxon>
        <taxon>Actinomycetota</taxon>
        <taxon>Actinomycetes</taxon>
        <taxon>Pseudonocardiales</taxon>
        <taxon>Pseudonocardiaceae</taxon>
        <taxon>Pseudonocardia</taxon>
    </lineage>
</organism>
<proteinExistence type="predicted"/>
<keyword evidence="2" id="KW-0808">Transferase</keyword>
<evidence type="ECO:0000256" key="1">
    <source>
        <dbReference type="SAM" id="MobiDB-lite"/>
    </source>
</evidence>
<comment type="caution">
    <text evidence="2">The sequence shown here is derived from an EMBL/GenBank/DDBJ whole genome shotgun (WGS) entry which is preliminary data.</text>
</comment>
<dbReference type="EMBL" id="JAAXLA010000005">
    <property type="protein sequence ID" value="NMH96504.1"/>
    <property type="molecule type" value="Genomic_DNA"/>
</dbReference>
<sequence>MQRYSDAPAAALRVPTAAGFVAAKTAAWHDRAAARDLWDLWALAVRGHLTAQAADLYARVGPTNRRPDPAAFSPAPTEERWQRDLGGQVRLTVTVTAAEALAVVRDGWARLVGPA</sequence>
<gene>
    <name evidence="2" type="ORF">HF526_04095</name>
</gene>
<keyword evidence="3" id="KW-1185">Reference proteome</keyword>
<protein>
    <submittedName>
        <fullName evidence="2">Nucleotidyl transferase AbiEii/AbiGii toxin family protein</fullName>
    </submittedName>
</protein>
<evidence type="ECO:0000313" key="3">
    <source>
        <dbReference type="Proteomes" id="UP000820669"/>
    </source>
</evidence>
<dbReference type="Pfam" id="PF08843">
    <property type="entry name" value="AbiEii"/>
    <property type="match status" value="1"/>
</dbReference>
<feature type="region of interest" description="Disordered" evidence="1">
    <location>
        <begin position="60"/>
        <end position="79"/>
    </location>
</feature>
<evidence type="ECO:0000313" key="2">
    <source>
        <dbReference type="EMBL" id="NMH96504.1"/>
    </source>
</evidence>
<dbReference type="GO" id="GO:0016740">
    <property type="term" value="F:transferase activity"/>
    <property type="evidence" value="ECO:0007669"/>
    <property type="project" value="UniProtKB-KW"/>
</dbReference>
<reference evidence="2 3" key="1">
    <citation type="submission" date="2020-04" db="EMBL/GenBank/DDBJ databases">
        <authorList>
            <person name="Klaysubun C."/>
            <person name="Duangmal K."/>
            <person name="Lipun K."/>
        </authorList>
    </citation>
    <scope>NUCLEOTIDE SEQUENCE [LARGE SCALE GENOMIC DNA]</scope>
    <source>
        <strain evidence="2 3">K10HN5</strain>
    </source>
</reference>